<keyword evidence="2" id="KW-0808">Transferase</keyword>
<proteinExistence type="predicted"/>
<accession>A0A699SPK4</accession>
<sequence>MDFVMKLPRMSSGYDTIWVIVDCLTKSAHFLPMRKDDSMDKLTKLFLKEVVTRHGIPILIISDRDP</sequence>
<protein>
    <submittedName>
        <fullName evidence="2">Putative reverse transcriptase domain-containing protein</fullName>
    </submittedName>
</protein>
<dbReference type="InterPro" id="IPR001584">
    <property type="entry name" value="Integrase_cat-core"/>
</dbReference>
<dbReference type="Gene3D" id="3.30.420.10">
    <property type="entry name" value="Ribonuclease H-like superfamily/Ribonuclease H"/>
    <property type="match status" value="1"/>
</dbReference>
<dbReference type="EMBL" id="BKCJ011173088">
    <property type="protein sequence ID" value="GFC98595.1"/>
    <property type="molecule type" value="Genomic_DNA"/>
</dbReference>
<dbReference type="GO" id="GO:0003676">
    <property type="term" value="F:nucleic acid binding"/>
    <property type="evidence" value="ECO:0007669"/>
    <property type="project" value="InterPro"/>
</dbReference>
<dbReference type="PANTHER" id="PTHR45835:SF99">
    <property type="entry name" value="CHROMO DOMAIN-CONTAINING PROTEIN-RELATED"/>
    <property type="match status" value="1"/>
</dbReference>
<keyword evidence="2" id="KW-0548">Nucleotidyltransferase</keyword>
<reference evidence="2" key="1">
    <citation type="journal article" date="2019" name="Sci. Rep.">
        <title>Draft genome of Tanacetum cinerariifolium, the natural source of mosquito coil.</title>
        <authorList>
            <person name="Yamashiro T."/>
            <person name="Shiraishi A."/>
            <person name="Satake H."/>
            <person name="Nakayama K."/>
        </authorList>
    </citation>
    <scope>NUCLEOTIDE SEQUENCE</scope>
</reference>
<feature type="domain" description="Integrase catalytic" evidence="1">
    <location>
        <begin position="1"/>
        <end position="66"/>
    </location>
</feature>
<comment type="caution">
    <text evidence="2">The sequence shown here is derived from an EMBL/GenBank/DDBJ whole genome shotgun (WGS) entry which is preliminary data.</text>
</comment>
<dbReference type="GO" id="GO:0015074">
    <property type="term" value="P:DNA integration"/>
    <property type="evidence" value="ECO:0007669"/>
    <property type="project" value="InterPro"/>
</dbReference>
<dbReference type="SUPFAM" id="SSF53098">
    <property type="entry name" value="Ribonuclease H-like"/>
    <property type="match status" value="1"/>
</dbReference>
<organism evidence="2">
    <name type="scientific">Tanacetum cinerariifolium</name>
    <name type="common">Dalmatian daisy</name>
    <name type="synonym">Chrysanthemum cinerariifolium</name>
    <dbReference type="NCBI Taxonomy" id="118510"/>
    <lineage>
        <taxon>Eukaryota</taxon>
        <taxon>Viridiplantae</taxon>
        <taxon>Streptophyta</taxon>
        <taxon>Embryophyta</taxon>
        <taxon>Tracheophyta</taxon>
        <taxon>Spermatophyta</taxon>
        <taxon>Magnoliopsida</taxon>
        <taxon>eudicotyledons</taxon>
        <taxon>Gunneridae</taxon>
        <taxon>Pentapetalae</taxon>
        <taxon>asterids</taxon>
        <taxon>campanulids</taxon>
        <taxon>Asterales</taxon>
        <taxon>Asteraceae</taxon>
        <taxon>Asteroideae</taxon>
        <taxon>Anthemideae</taxon>
        <taxon>Anthemidinae</taxon>
        <taxon>Tanacetum</taxon>
    </lineage>
</organism>
<keyword evidence="2" id="KW-0695">RNA-directed DNA polymerase</keyword>
<gene>
    <name evidence="2" type="ORF">Tci_870565</name>
</gene>
<dbReference type="InterPro" id="IPR012337">
    <property type="entry name" value="RNaseH-like_sf"/>
</dbReference>
<dbReference type="PANTHER" id="PTHR45835">
    <property type="entry name" value="YALI0A06105P"/>
    <property type="match status" value="1"/>
</dbReference>
<dbReference type="PROSITE" id="PS50994">
    <property type="entry name" value="INTEGRASE"/>
    <property type="match status" value="1"/>
</dbReference>
<dbReference type="AlphaFoldDB" id="A0A699SPK4"/>
<evidence type="ECO:0000259" key="1">
    <source>
        <dbReference type="PROSITE" id="PS50994"/>
    </source>
</evidence>
<name>A0A699SPK4_TANCI</name>
<dbReference type="InterPro" id="IPR036397">
    <property type="entry name" value="RNaseH_sf"/>
</dbReference>
<dbReference type="GO" id="GO:0003964">
    <property type="term" value="F:RNA-directed DNA polymerase activity"/>
    <property type="evidence" value="ECO:0007669"/>
    <property type="project" value="UniProtKB-KW"/>
</dbReference>
<evidence type="ECO:0000313" key="2">
    <source>
        <dbReference type="EMBL" id="GFC98595.1"/>
    </source>
</evidence>
<feature type="non-terminal residue" evidence="2">
    <location>
        <position position="66"/>
    </location>
</feature>